<evidence type="ECO:0000313" key="2">
    <source>
        <dbReference type="Proteomes" id="UP001155901"/>
    </source>
</evidence>
<protein>
    <submittedName>
        <fullName evidence="1">AlpA family phage regulatory protein</fullName>
    </submittedName>
</protein>
<proteinExistence type="predicted"/>
<gene>
    <name evidence="1" type="ORF">KVP70_28590</name>
</gene>
<name>A0AA41HGV2_9BURK</name>
<dbReference type="AlphaFoldDB" id="A0AA41HGV2"/>
<dbReference type="Pfam" id="PF05930">
    <property type="entry name" value="Phage_AlpA"/>
    <property type="match status" value="1"/>
</dbReference>
<evidence type="ECO:0000313" key="1">
    <source>
        <dbReference type="EMBL" id="MBV6324887.1"/>
    </source>
</evidence>
<dbReference type="EMBL" id="JAHTGR010000022">
    <property type="protein sequence ID" value="MBV6324887.1"/>
    <property type="molecule type" value="Genomic_DNA"/>
</dbReference>
<sequence>MIRLPDVTEIYGLSRSIAYAKRGAFPAQVKLTKHASAWVQEGGLPERRLILSINSAQLPNKYCRKNRCRSCHAGAAVQLCDKNVQV</sequence>
<comment type="caution">
    <text evidence="1">The sequence shown here is derived from an EMBL/GenBank/DDBJ whole genome shotgun (WGS) entry which is preliminary data.</text>
</comment>
<organism evidence="1 2">
    <name type="scientific">Duganella violaceipulchra</name>
    <dbReference type="NCBI Taxonomy" id="2849652"/>
    <lineage>
        <taxon>Bacteria</taxon>
        <taxon>Pseudomonadati</taxon>
        <taxon>Pseudomonadota</taxon>
        <taxon>Betaproteobacteria</taxon>
        <taxon>Burkholderiales</taxon>
        <taxon>Oxalobacteraceae</taxon>
        <taxon>Telluria group</taxon>
        <taxon>Duganella</taxon>
    </lineage>
</organism>
<dbReference type="Proteomes" id="UP001155901">
    <property type="component" value="Unassembled WGS sequence"/>
</dbReference>
<dbReference type="InterPro" id="IPR010260">
    <property type="entry name" value="AlpA"/>
</dbReference>
<reference evidence="1" key="1">
    <citation type="submission" date="2021-07" db="EMBL/GenBank/DDBJ databases">
        <title>Characterization of violacein-producing bacteria and related species.</title>
        <authorList>
            <person name="Wilson H.S."/>
            <person name="De Leon M.E."/>
        </authorList>
    </citation>
    <scope>NUCLEOTIDE SEQUENCE</scope>
    <source>
        <strain evidence="1">HSC-15S17</strain>
    </source>
</reference>
<dbReference type="RefSeq" id="WP_217945790.1">
    <property type="nucleotide sequence ID" value="NZ_JAHTGR010000022.1"/>
</dbReference>
<accession>A0AA41HGV2</accession>